<feature type="chain" id="PRO_5035418343" evidence="4">
    <location>
        <begin position="17"/>
        <end position="182"/>
    </location>
</feature>
<keyword evidence="1" id="KW-0193">Cuticle</keyword>
<evidence type="ECO:0000256" key="1">
    <source>
        <dbReference type="ARBA" id="ARBA00022460"/>
    </source>
</evidence>
<evidence type="ECO:0000313" key="5">
    <source>
        <dbReference type="EMBL" id="CAH0727816.1"/>
    </source>
</evidence>
<dbReference type="OrthoDB" id="6515429at2759"/>
<dbReference type="PANTHER" id="PTHR10380:SF173">
    <property type="entry name" value="CUTICULAR PROTEIN 47EF, ISOFORM C-RELATED"/>
    <property type="match status" value="1"/>
</dbReference>
<dbReference type="GO" id="GO:0062129">
    <property type="term" value="C:chitin-based extracellular matrix"/>
    <property type="evidence" value="ECO:0007669"/>
    <property type="project" value="TreeGrafter"/>
</dbReference>
<feature type="signal peptide" evidence="4">
    <location>
        <begin position="1"/>
        <end position="16"/>
    </location>
</feature>
<name>A0A8J9YJ50_9NEOP</name>
<feature type="non-terminal residue" evidence="5">
    <location>
        <position position="182"/>
    </location>
</feature>
<dbReference type="PANTHER" id="PTHR10380">
    <property type="entry name" value="CUTICLE PROTEIN"/>
    <property type="match status" value="1"/>
</dbReference>
<dbReference type="Proteomes" id="UP000838878">
    <property type="component" value="Chromosome 7"/>
</dbReference>
<dbReference type="Pfam" id="PF00379">
    <property type="entry name" value="Chitin_bind_4"/>
    <property type="match status" value="1"/>
</dbReference>
<sequence>MKVIIAALALVAIAAAAPTEYKPQPQILKSVFEHKPDGGYNFRRASHALKSIIIISNYRTAPPKLMPYIFENIIAALALLALAAAFPLENKEPTKILRSEHEQRPEGQYNFNFETDDGTSRQEQGSIKEVLDEKKVPQNVVVVRGFYTYVSEGKPITVEYEADENGYRAFSDAIPKQAPSRR</sequence>
<dbReference type="InterPro" id="IPR000618">
    <property type="entry name" value="Insect_cuticle"/>
</dbReference>
<dbReference type="EMBL" id="OV170227">
    <property type="protein sequence ID" value="CAH0727816.1"/>
    <property type="molecule type" value="Genomic_DNA"/>
</dbReference>
<dbReference type="InterPro" id="IPR050468">
    <property type="entry name" value="Cuticle_Struct_Prot"/>
</dbReference>
<keyword evidence="2 4" id="KW-0732">Signal</keyword>
<proteinExistence type="predicted"/>
<reference evidence="5" key="1">
    <citation type="submission" date="2021-12" db="EMBL/GenBank/DDBJ databases">
        <authorList>
            <person name="Martin H S."/>
        </authorList>
    </citation>
    <scope>NUCLEOTIDE SEQUENCE</scope>
</reference>
<dbReference type="GO" id="GO:0008010">
    <property type="term" value="F:structural constituent of chitin-based larval cuticle"/>
    <property type="evidence" value="ECO:0007669"/>
    <property type="project" value="TreeGrafter"/>
</dbReference>
<organism evidence="5 6">
    <name type="scientific">Brenthis ino</name>
    <name type="common">lesser marbled fritillary</name>
    <dbReference type="NCBI Taxonomy" id="405034"/>
    <lineage>
        <taxon>Eukaryota</taxon>
        <taxon>Metazoa</taxon>
        <taxon>Ecdysozoa</taxon>
        <taxon>Arthropoda</taxon>
        <taxon>Hexapoda</taxon>
        <taxon>Insecta</taxon>
        <taxon>Pterygota</taxon>
        <taxon>Neoptera</taxon>
        <taxon>Endopterygota</taxon>
        <taxon>Lepidoptera</taxon>
        <taxon>Glossata</taxon>
        <taxon>Ditrysia</taxon>
        <taxon>Papilionoidea</taxon>
        <taxon>Nymphalidae</taxon>
        <taxon>Heliconiinae</taxon>
        <taxon>Argynnini</taxon>
        <taxon>Brenthis</taxon>
    </lineage>
</organism>
<evidence type="ECO:0000313" key="6">
    <source>
        <dbReference type="Proteomes" id="UP000838878"/>
    </source>
</evidence>
<dbReference type="AlphaFoldDB" id="A0A8J9YJ50"/>
<evidence type="ECO:0000256" key="2">
    <source>
        <dbReference type="ARBA" id="ARBA00022729"/>
    </source>
</evidence>
<evidence type="ECO:0000256" key="4">
    <source>
        <dbReference type="SAM" id="SignalP"/>
    </source>
</evidence>
<gene>
    <name evidence="5" type="ORF">BINO364_LOCUS13114</name>
</gene>
<accession>A0A8J9YJ50</accession>
<evidence type="ECO:0000256" key="3">
    <source>
        <dbReference type="SAM" id="MobiDB-lite"/>
    </source>
</evidence>
<protein>
    <submittedName>
        <fullName evidence="5">Uncharacterized protein</fullName>
    </submittedName>
</protein>
<keyword evidence="6" id="KW-1185">Reference proteome</keyword>
<feature type="region of interest" description="Disordered" evidence="3">
    <location>
        <begin position="99"/>
        <end position="123"/>
    </location>
</feature>